<proteinExistence type="predicted"/>
<dbReference type="Proteomes" id="UP000324222">
    <property type="component" value="Unassembled WGS sequence"/>
</dbReference>
<evidence type="ECO:0000313" key="2">
    <source>
        <dbReference type="Proteomes" id="UP000324222"/>
    </source>
</evidence>
<dbReference type="EMBL" id="VSRR010094443">
    <property type="protein sequence ID" value="MPC93315.1"/>
    <property type="molecule type" value="Genomic_DNA"/>
</dbReference>
<organism evidence="1 2">
    <name type="scientific">Portunus trituberculatus</name>
    <name type="common">Swimming crab</name>
    <name type="synonym">Neptunus trituberculatus</name>
    <dbReference type="NCBI Taxonomy" id="210409"/>
    <lineage>
        <taxon>Eukaryota</taxon>
        <taxon>Metazoa</taxon>
        <taxon>Ecdysozoa</taxon>
        <taxon>Arthropoda</taxon>
        <taxon>Crustacea</taxon>
        <taxon>Multicrustacea</taxon>
        <taxon>Malacostraca</taxon>
        <taxon>Eumalacostraca</taxon>
        <taxon>Eucarida</taxon>
        <taxon>Decapoda</taxon>
        <taxon>Pleocyemata</taxon>
        <taxon>Brachyura</taxon>
        <taxon>Eubrachyura</taxon>
        <taxon>Portunoidea</taxon>
        <taxon>Portunidae</taxon>
        <taxon>Portuninae</taxon>
        <taxon>Portunus</taxon>
    </lineage>
</organism>
<evidence type="ECO:0000313" key="1">
    <source>
        <dbReference type="EMBL" id="MPC93315.1"/>
    </source>
</evidence>
<sequence>MSCDLKQEMSEIKQETSAVGMRTDLMREEMLMLTAVGEAKQFTVEHSKRLRQDLTEEFREELVAVRQQCEGRTEVTEVSWCVGTV</sequence>
<accession>A0A5B7JFE5</accession>
<comment type="caution">
    <text evidence="1">The sequence shown here is derived from an EMBL/GenBank/DDBJ whole genome shotgun (WGS) entry which is preliminary data.</text>
</comment>
<name>A0A5B7JFE5_PORTR</name>
<protein>
    <submittedName>
        <fullName evidence="1">Uncharacterized protein</fullName>
    </submittedName>
</protein>
<keyword evidence="2" id="KW-1185">Reference proteome</keyword>
<reference evidence="1 2" key="1">
    <citation type="submission" date="2019-05" db="EMBL/GenBank/DDBJ databases">
        <title>Another draft genome of Portunus trituberculatus and its Hox gene families provides insights of decapod evolution.</title>
        <authorList>
            <person name="Jeong J.-H."/>
            <person name="Song I."/>
            <person name="Kim S."/>
            <person name="Choi T."/>
            <person name="Kim D."/>
            <person name="Ryu S."/>
            <person name="Kim W."/>
        </authorList>
    </citation>
    <scope>NUCLEOTIDE SEQUENCE [LARGE SCALE GENOMIC DNA]</scope>
    <source>
        <tissue evidence="1">Muscle</tissue>
    </source>
</reference>
<dbReference type="AlphaFoldDB" id="A0A5B7JFE5"/>
<gene>
    <name evidence="1" type="ORF">E2C01_088439</name>
</gene>